<dbReference type="PANTHER" id="PTHR30472:SF24">
    <property type="entry name" value="FERRIC ENTEROBACTIN TRANSPORT SYSTEM PERMEASE PROTEIN FEPG"/>
    <property type="match status" value="1"/>
</dbReference>
<comment type="subcellular location">
    <subcellularLocation>
        <location evidence="1">Cell membrane</location>
        <topology evidence="1">Multi-pass membrane protein</topology>
    </subcellularLocation>
</comment>
<feature type="transmembrane region" description="Helical" evidence="8">
    <location>
        <begin position="159"/>
        <end position="182"/>
    </location>
</feature>
<keyword evidence="6 8" id="KW-1133">Transmembrane helix</keyword>
<reference evidence="9 10" key="1">
    <citation type="submission" date="2021-03" db="EMBL/GenBank/DDBJ databases">
        <title>Sequencing the genomes of 1000 actinobacteria strains.</title>
        <authorList>
            <person name="Klenk H.-P."/>
        </authorList>
    </citation>
    <scope>NUCLEOTIDE SEQUENCE [LARGE SCALE GENOMIC DNA]</scope>
    <source>
        <strain evidence="9 10">DSM 14566</strain>
    </source>
</reference>
<evidence type="ECO:0000256" key="4">
    <source>
        <dbReference type="ARBA" id="ARBA00022475"/>
    </source>
</evidence>
<dbReference type="InterPro" id="IPR037294">
    <property type="entry name" value="ABC_BtuC-like"/>
</dbReference>
<dbReference type="Gene3D" id="1.10.3470.10">
    <property type="entry name" value="ABC transporter involved in vitamin B12 uptake, BtuC"/>
    <property type="match status" value="1"/>
</dbReference>
<evidence type="ECO:0000256" key="1">
    <source>
        <dbReference type="ARBA" id="ARBA00004651"/>
    </source>
</evidence>
<evidence type="ECO:0000256" key="3">
    <source>
        <dbReference type="ARBA" id="ARBA00022448"/>
    </source>
</evidence>
<feature type="transmembrane region" description="Helical" evidence="8">
    <location>
        <begin position="285"/>
        <end position="307"/>
    </location>
</feature>
<feature type="transmembrane region" description="Helical" evidence="8">
    <location>
        <begin position="20"/>
        <end position="38"/>
    </location>
</feature>
<dbReference type="Pfam" id="PF01032">
    <property type="entry name" value="FecCD"/>
    <property type="match status" value="1"/>
</dbReference>
<feature type="transmembrane region" description="Helical" evidence="8">
    <location>
        <begin position="211"/>
        <end position="229"/>
    </location>
</feature>
<dbReference type="InterPro" id="IPR000522">
    <property type="entry name" value="ABC_transptr_permease_BtuC"/>
</dbReference>
<gene>
    <name evidence="9" type="ORF">JOF43_002225</name>
</gene>
<feature type="transmembrane region" description="Helical" evidence="8">
    <location>
        <begin position="253"/>
        <end position="278"/>
    </location>
</feature>
<dbReference type="Proteomes" id="UP001519290">
    <property type="component" value="Unassembled WGS sequence"/>
</dbReference>
<dbReference type="RefSeq" id="WP_209902014.1">
    <property type="nucleotide sequence ID" value="NZ_BAAAJW010000003.1"/>
</dbReference>
<dbReference type="SUPFAM" id="SSF81345">
    <property type="entry name" value="ABC transporter involved in vitamin B12 uptake, BtuC"/>
    <property type="match status" value="1"/>
</dbReference>
<keyword evidence="5 8" id="KW-0812">Transmembrane</keyword>
<dbReference type="PANTHER" id="PTHR30472">
    <property type="entry name" value="FERRIC ENTEROBACTIN TRANSPORT SYSTEM PERMEASE PROTEIN"/>
    <property type="match status" value="1"/>
</dbReference>
<evidence type="ECO:0000256" key="6">
    <source>
        <dbReference type="ARBA" id="ARBA00022989"/>
    </source>
</evidence>
<evidence type="ECO:0000256" key="8">
    <source>
        <dbReference type="SAM" id="Phobius"/>
    </source>
</evidence>
<comment type="caution">
    <text evidence="9">The sequence shown here is derived from an EMBL/GenBank/DDBJ whole genome shotgun (WGS) entry which is preliminary data.</text>
</comment>
<feature type="transmembrane region" description="Helical" evidence="8">
    <location>
        <begin position="130"/>
        <end position="152"/>
    </location>
</feature>
<protein>
    <submittedName>
        <fullName evidence="9">Iron complex transport system permease protein</fullName>
    </submittedName>
</protein>
<evidence type="ECO:0000256" key="7">
    <source>
        <dbReference type="ARBA" id="ARBA00023136"/>
    </source>
</evidence>
<feature type="transmembrane region" description="Helical" evidence="8">
    <location>
        <begin position="72"/>
        <end position="90"/>
    </location>
</feature>
<keyword evidence="4" id="KW-1003">Cell membrane</keyword>
<dbReference type="EMBL" id="JAGIOD010000001">
    <property type="protein sequence ID" value="MBP2382268.1"/>
    <property type="molecule type" value="Genomic_DNA"/>
</dbReference>
<dbReference type="CDD" id="cd06550">
    <property type="entry name" value="TM_ABC_iron-siderophores_like"/>
    <property type="match status" value="1"/>
</dbReference>
<keyword evidence="10" id="KW-1185">Reference proteome</keyword>
<feature type="transmembrane region" description="Helical" evidence="8">
    <location>
        <begin position="102"/>
        <end position="124"/>
    </location>
</feature>
<sequence>MSAPTTADPTTRTRRRRGGFVVGVLVALAVAVTLVSLSRGDYPMGPGELLQALLGRGEFTSTIVLQWRLPRALAAVVFGAALALSGAIFQTLTRNPLGSPDVLGFSTGAYTGVLLLTLVAPPALAGALGGAATTVGALAGGLGAAVVVYLLARRDGVQGFRLIVVGIAIAAMLHALNVWILLQAQDEVAMAASMWGAGTLSLVDWAGMLPVLVLLLLAVPALLVCIPLLRQLELGDDVATVHGLAVERTRRRILLLAVVLVAAVTALSGPIAFVALSAPQLAKRLVAGTGIPLGASAAMGAVLLGGADLVAQHLLPASLPVGVVTIVLGGLYLVGLLLAPALKTLRTGGR</sequence>
<evidence type="ECO:0000256" key="2">
    <source>
        <dbReference type="ARBA" id="ARBA00007935"/>
    </source>
</evidence>
<evidence type="ECO:0000313" key="10">
    <source>
        <dbReference type="Proteomes" id="UP001519290"/>
    </source>
</evidence>
<accession>A0ABS4X207</accession>
<keyword evidence="3" id="KW-0813">Transport</keyword>
<proteinExistence type="inferred from homology"/>
<feature type="transmembrane region" description="Helical" evidence="8">
    <location>
        <begin position="319"/>
        <end position="342"/>
    </location>
</feature>
<organism evidence="9 10">
    <name type="scientific">Brachybacterium sacelli</name>
    <dbReference type="NCBI Taxonomy" id="173364"/>
    <lineage>
        <taxon>Bacteria</taxon>
        <taxon>Bacillati</taxon>
        <taxon>Actinomycetota</taxon>
        <taxon>Actinomycetes</taxon>
        <taxon>Micrococcales</taxon>
        <taxon>Dermabacteraceae</taxon>
        <taxon>Brachybacterium</taxon>
    </lineage>
</organism>
<keyword evidence="7 8" id="KW-0472">Membrane</keyword>
<name>A0ABS4X207_9MICO</name>
<evidence type="ECO:0000256" key="5">
    <source>
        <dbReference type="ARBA" id="ARBA00022692"/>
    </source>
</evidence>
<evidence type="ECO:0000313" key="9">
    <source>
        <dbReference type="EMBL" id="MBP2382268.1"/>
    </source>
</evidence>
<comment type="similarity">
    <text evidence="2">Belongs to the binding-protein-dependent transport system permease family. FecCD subfamily.</text>
</comment>